<organism evidence="6 7">
    <name type="scientific">Rousettus aegyptiacus</name>
    <name type="common">Egyptian fruit bat</name>
    <name type="synonym">Pteropus aegyptiacus</name>
    <dbReference type="NCBI Taxonomy" id="9407"/>
    <lineage>
        <taxon>Eukaryota</taxon>
        <taxon>Metazoa</taxon>
        <taxon>Chordata</taxon>
        <taxon>Craniata</taxon>
        <taxon>Vertebrata</taxon>
        <taxon>Euteleostomi</taxon>
        <taxon>Mammalia</taxon>
        <taxon>Eutheria</taxon>
        <taxon>Laurasiatheria</taxon>
        <taxon>Chiroptera</taxon>
        <taxon>Yinpterochiroptera</taxon>
        <taxon>Pteropodoidea</taxon>
        <taxon>Pteropodidae</taxon>
        <taxon>Rousettinae</taxon>
        <taxon>Rousettus</taxon>
    </lineage>
</organism>
<evidence type="ECO:0000313" key="6">
    <source>
        <dbReference type="EMBL" id="KAF6395394.1"/>
    </source>
</evidence>
<dbReference type="PANTHER" id="PTHR23120">
    <property type="entry name" value="MAESTRO-RELATED HEAT DOMAIN-CONTAINING"/>
    <property type="match status" value="1"/>
</dbReference>
<protein>
    <recommendedName>
        <fullName evidence="8">Maestro heat like repeat family member 7</fullName>
    </recommendedName>
</protein>
<dbReference type="InterPro" id="IPR055406">
    <property type="entry name" value="HEAT_Maestro"/>
</dbReference>
<dbReference type="EMBL" id="JACASE010000018">
    <property type="protein sequence ID" value="KAF6395394.1"/>
    <property type="molecule type" value="Genomic_DNA"/>
</dbReference>
<dbReference type="InterPro" id="IPR011989">
    <property type="entry name" value="ARM-like"/>
</dbReference>
<evidence type="ECO:0000256" key="1">
    <source>
        <dbReference type="ARBA" id="ARBA00022737"/>
    </source>
</evidence>
<dbReference type="Pfam" id="PF23227">
    <property type="entry name" value="HEAT_MROH2B_C"/>
    <property type="match status" value="1"/>
</dbReference>
<evidence type="ECO:0000313" key="7">
    <source>
        <dbReference type="Proteomes" id="UP000593571"/>
    </source>
</evidence>
<dbReference type="InterPro" id="IPR055408">
    <property type="entry name" value="HEAT_MROH2B-like"/>
</dbReference>
<evidence type="ECO:0008006" key="8">
    <source>
        <dbReference type="Google" id="ProtNLM"/>
    </source>
</evidence>
<dbReference type="Pfam" id="PF21047">
    <property type="entry name" value="HEAT_Maestro"/>
    <property type="match status" value="1"/>
</dbReference>
<dbReference type="Proteomes" id="UP000593571">
    <property type="component" value="Unassembled WGS sequence"/>
</dbReference>
<name>A0A7J8B9M1_ROUAE</name>
<evidence type="ECO:0000259" key="4">
    <source>
        <dbReference type="Pfam" id="PF23210"/>
    </source>
</evidence>
<evidence type="ECO:0000259" key="5">
    <source>
        <dbReference type="Pfam" id="PF23227"/>
    </source>
</evidence>
<dbReference type="SUPFAM" id="SSF48371">
    <property type="entry name" value="ARM repeat"/>
    <property type="match status" value="1"/>
</dbReference>
<proteinExistence type="predicted"/>
<accession>A0A7J8B9M1</accession>
<dbReference type="InterPro" id="IPR045206">
    <property type="entry name" value="Maestro_heat-like_prot"/>
</dbReference>
<dbReference type="Gene3D" id="1.25.10.10">
    <property type="entry name" value="Leucine-rich Repeat Variant"/>
    <property type="match status" value="1"/>
</dbReference>
<feature type="region of interest" description="Disordered" evidence="2">
    <location>
        <begin position="337"/>
        <end position="359"/>
    </location>
</feature>
<gene>
    <name evidence="6" type="ORF">HJG63_009951</name>
</gene>
<sequence>MLILEEASELLTSNVRQQAMLCVVALSQVHPPFSLSQKLDLVNVGVARVFALPHARPSVDEKDSASLYAQTVQAFEDMLQALVMDGLDPDMTMLQKVLEIVLPWLTTSEKVQEQARAAYTIAHMLRFVCNFPELLHMEEFSVVGTLMGMLGIFCLNPQHNVCSGASEGLHYLFTVLVLHRRRARQRTELVLKDLQKHFHGAWFVLMQDLTMFFRKYLTPEERADVILVALEAMATASRNDGSAASKMLTAILKSPMADIGKVPEIIQYICHGTRGVTEPTAQATIRELLGLLACTYTDEVIQVFFKIQDQSRSRVRRLWEMLASVPRGYEGIMESLQQRTTSRPEPGAPEPSDRRQMSPLTATRAIHELLLEPRPRIEVQSFFASLFVALLLRTSFLVAVGGAEPVWDQEHGTEGMDPMSSTVDALKALMRSAGYGDHVSYIQRLGGWELLASSERHHEGVALLARAMVIKNCWHNRPVFSRVIGALQEHDGSDPLTALTFATELLRCPDVAAAVDNVAIHVLAVWFQSEDPVMVKQMLQVVETFAKHGTMARQLRLLQPYVLNCCYSRDSGIVLETFLMLQGLVQYLTWQRSSSFLVQLSFMLRPFFEEESERLRLAAFRIYEGILAKVKRGFLAFPLKHHVLNLIVLLVLHLEDRNADVAQVCRLTLCHMATALGWSGLKATFAKKDMWMILRALLEQEAGKALWFLRQCTTLFKSPQAPIRYAAVWFAGQIIQTLDVHKDSEMEEAYLALQSMREDPDPTVSCLATQTYYVVEAKEAQLAQPSTSCFCTRRP</sequence>
<feature type="domain" description="MROH2B-like HEAT-repeats" evidence="4">
    <location>
        <begin position="3"/>
        <end position="84"/>
    </location>
</feature>
<dbReference type="PANTHER" id="PTHR23120:SF42">
    <property type="entry name" value="MAESTRO HEAT-LIKE REPEAT FAMILY MEMBER 3"/>
    <property type="match status" value="1"/>
</dbReference>
<reference evidence="6 7" key="1">
    <citation type="journal article" date="2020" name="Nature">
        <title>Six reference-quality genomes reveal evolution of bat adaptations.</title>
        <authorList>
            <person name="Jebb D."/>
            <person name="Huang Z."/>
            <person name="Pippel M."/>
            <person name="Hughes G.M."/>
            <person name="Lavrichenko K."/>
            <person name="Devanna P."/>
            <person name="Winkler S."/>
            <person name="Jermiin L.S."/>
            <person name="Skirmuntt E.C."/>
            <person name="Katzourakis A."/>
            <person name="Burkitt-Gray L."/>
            <person name="Ray D.A."/>
            <person name="Sullivan K.A.M."/>
            <person name="Roscito J.G."/>
            <person name="Kirilenko B.M."/>
            <person name="Davalos L.M."/>
            <person name="Corthals A.P."/>
            <person name="Power M.L."/>
            <person name="Jones G."/>
            <person name="Ransome R.D."/>
            <person name="Dechmann D.K.N."/>
            <person name="Locatelli A.G."/>
            <person name="Puechmaille S.J."/>
            <person name="Fedrigo O."/>
            <person name="Jarvis E.D."/>
            <person name="Hiller M."/>
            <person name="Vernes S.C."/>
            <person name="Myers E.W."/>
            <person name="Teeling E.C."/>
        </authorList>
    </citation>
    <scope>NUCLEOTIDE SEQUENCE [LARGE SCALE GENOMIC DNA]</scope>
    <source>
        <strain evidence="6">MRouAeg1</strain>
        <tissue evidence="6">Muscle</tissue>
    </source>
</reference>
<evidence type="ECO:0000259" key="3">
    <source>
        <dbReference type="Pfam" id="PF21047"/>
    </source>
</evidence>
<dbReference type="AlphaFoldDB" id="A0A7J8B9M1"/>
<keyword evidence="1" id="KW-0677">Repeat</keyword>
<dbReference type="InterPro" id="IPR048465">
    <property type="entry name" value="Maestro-like_HEAT"/>
</dbReference>
<dbReference type="GO" id="GO:0005737">
    <property type="term" value="C:cytoplasm"/>
    <property type="evidence" value="ECO:0007669"/>
    <property type="project" value="TreeGrafter"/>
</dbReference>
<feature type="domain" description="Maestro/Maestro-like HEAT-repeats" evidence="5">
    <location>
        <begin position="520"/>
        <end position="772"/>
    </location>
</feature>
<keyword evidence="7" id="KW-1185">Reference proteome</keyword>
<comment type="caution">
    <text evidence="6">The sequence shown here is derived from an EMBL/GenBank/DDBJ whole genome shotgun (WGS) entry which is preliminary data.</text>
</comment>
<dbReference type="Pfam" id="PF23210">
    <property type="entry name" value="HEAT_Maestro_2"/>
    <property type="match status" value="1"/>
</dbReference>
<evidence type="ECO:0000256" key="2">
    <source>
        <dbReference type="SAM" id="MobiDB-lite"/>
    </source>
</evidence>
<feature type="domain" description="Maestro-like HEAT-repeats" evidence="3">
    <location>
        <begin position="113"/>
        <end position="328"/>
    </location>
</feature>
<dbReference type="InterPro" id="IPR016024">
    <property type="entry name" value="ARM-type_fold"/>
</dbReference>